<dbReference type="PANTHER" id="PTHR43806:SF11">
    <property type="entry name" value="CEREVISIN-RELATED"/>
    <property type="match status" value="1"/>
</dbReference>
<dbReference type="GO" id="GO:0006508">
    <property type="term" value="P:proteolysis"/>
    <property type="evidence" value="ECO:0007669"/>
    <property type="project" value="UniProtKB-KW"/>
</dbReference>
<dbReference type="SUPFAM" id="SSF52743">
    <property type="entry name" value="Subtilisin-like"/>
    <property type="match status" value="1"/>
</dbReference>
<accession>A0A8J6Z0N9</accession>
<gene>
    <name evidence="8" type="ORF">ICN82_19830</name>
</gene>
<evidence type="ECO:0000313" key="8">
    <source>
        <dbReference type="EMBL" id="MBE3640459.1"/>
    </source>
</evidence>
<dbReference type="InterPro" id="IPR050131">
    <property type="entry name" value="Peptidase_S8_subtilisin-like"/>
</dbReference>
<dbReference type="CDD" id="cd05561">
    <property type="entry name" value="Peptidases_S8_4"/>
    <property type="match status" value="1"/>
</dbReference>
<dbReference type="InterPro" id="IPR023828">
    <property type="entry name" value="Peptidase_S8_Ser-AS"/>
</dbReference>
<evidence type="ECO:0000256" key="5">
    <source>
        <dbReference type="PROSITE-ProRule" id="PRU01240"/>
    </source>
</evidence>
<dbReference type="Pfam" id="PF00082">
    <property type="entry name" value="Peptidase_S8"/>
    <property type="match status" value="1"/>
</dbReference>
<organism evidence="8 9">
    <name type="scientific">Mangrovicoccus algicola</name>
    <dbReference type="NCBI Taxonomy" id="2771008"/>
    <lineage>
        <taxon>Bacteria</taxon>
        <taxon>Pseudomonadati</taxon>
        <taxon>Pseudomonadota</taxon>
        <taxon>Alphaproteobacteria</taxon>
        <taxon>Rhodobacterales</taxon>
        <taxon>Paracoccaceae</taxon>
        <taxon>Mangrovicoccus</taxon>
    </lineage>
</organism>
<evidence type="ECO:0000256" key="4">
    <source>
        <dbReference type="ARBA" id="ARBA00022825"/>
    </source>
</evidence>
<dbReference type="RefSeq" id="WP_193186662.1">
    <property type="nucleotide sequence ID" value="NZ_JACVXA010000095.1"/>
</dbReference>
<keyword evidence="4 5" id="KW-0720">Serine protease</keyword>
<dbReference type="PANTHER" id="PTHR43806">
    <property type="entry name" value="PEPTIDASE S8"/>
    <property type="match status" value="1"/>
</dbReference>
<evidence type="ECO:0000313" key="9">
    <source>
        <dbReference type="Proteomes" id="UP000609121"/>
    </source>
</evidence>
<feature type="chain" id="PRO_5035290770" evidence="6">
    <location>
        <begin position="20"/>
        <end position="393"/>
    </location>
</feature>
<keyword evidence="9" id="KW-1185">Reference proteome</keyword>
<feature type="active site" description="Charge relay system" evidence="5">
    <location>
        <position position="186"/>
    </location>
</feature>
<evidence type="ECO:0000256" key="2">
    <source>
        <dbReference type="ARBA" id="ARBA00022670"/>
    </source>
</evidence>
<evidence type="ECO:0000256" key="1">
    <source>
        <dbReference type="ARBA" id="ARBA00011073"/>
    </source>
</evidence>
<dbReference type="GO" id="GO:0004252">
    <property type="term" value="F:serine-type endopeptidase activity"/>
    <property type="evidence" value="ECO:0007669"/>
    <property type="project" value="UniProtKB-UniRule"/>
</dbReference>
<feature type="active site" description="Charge relay system" evidence="5">
    <location>
        <position position="335"/>
    </location>
</feature>
<dbReference type="AlphaFoldDB" id="A0A8J6Z0N9"/>
<evidence type="ECO:0000256" key="6">
    <source>
        <dbReference type="SAM" id="SignalP"/>
    </source>
</evidence>
<feature type="signal peptide" evidence="6">
    <location>
        <begin position="1"/>
        <end position="19"/>
    </location>
</feature>
<evidence type="ECO:0000259" key="7">
    <source>
        <dbReference type="Pfam" id="PF00082"/>
    </source>
</evidence>
<dbReference type="PROSITE" id="PS51892">
    <property type="entry name" value="SUBTILASE"/>
    <property type="match status" value="1"/>
</dbReference>
<reference evidence="8" key="1">
    <citation type="submission" date="2020-09" db="EMBL/GenBank/DDBJ databases">
        <title>A novel bacterium of genus Mangrovicoccus, isolated from South China Sea.</title>
        <authorList>
            <person name="Huang H."/>
            <person name="Mo K."/>
            <person name="Hu Y."/>
        </authorList>
    </citation>
    <scope>NUCLEOTIDE SEQUENCE</scope>
    <source>
        <strain evidence="8">HB182678</strain>
    </source>
</reference>
<dbReference type="PROSITE" id="PS51257">
    <property type="entry name" value="PROKAR_LIPOPROTEIN"/>
    <property type="match status" value="1"/>
</dbReference>
<keyword evidence="3 5" id="KW-0378">Hydrolase</keyword>
<dbReference type="Gene3D" id="3.40.50.200">
    <property type="entry name" value="Peptidase S8/S53 domain"/>
    <property type="match status" value="1"/>
</dbReference>
<dbReference type="Proteomes" id="UP000609121">
    <property type="component" value="Unassembled WGS sequence"/>
</dbReference>
<dbReference type="InterPro" id="IPR036852">
    <property type="entry name" value="Peptidase_S8/S53_dom_sf"/>
</dbReference>
<feature type="active site" description="Charge relay system" evidence="5">
    <location>
        <position position="155"/>
    </location>
</feature>
<comment type="caution">
    <text evidence="8">The sequence shown here is derived from an EMBL/GenBank/DDBJ whole genome shotgun (WGS) entry which is preliminary data.</text>
</comment>
<proteinExistence type="inferred from homology"/>
<name>A0A8J6Z0N9_9RHOB</name>
<protein>
    <submittedName>
        <fullName evidence="8">S8 family serine peptidase</fullName>
    </submittedName>
</protein>
<feature type="domain" description="Peptidase S8/S53" evidence="7">
    <location>
        <begin position="178"/>
        <end position="383"/>
    </location>
</feature>
<keyword evidence="6" id="KW-0732">Signal</keyword>
<sequence length="393" mass="39357">MSFSIRLALALSTCLAALAGCAPPGVTPSATQAPSAAGAAPEIVDDRQLLVLTAGAPAPLIARAEALGYVLQRTDALAGIDETLISLRIPAGRTIPQAIAEIEALEPGVTAGANHAFRLQQAAAASPGTGRDFAGAMIGWPAAGCAAARQVGLIDAGIGAQSGLLASGAVQQRRFRASEAPPATDHGTLMAELLIGEGRLSRGRLLSADVVDPDRGAGDVAGVDAILRAVDWMAQSGVDLVNVSLAGPYNKLIDRGLGKAASEGMVLVAAAGNSGPASPPRYPAALPFVLAVTAVDRDAEVYPMAVHGSYLDLAAPGVDIVVRSGGRMRILSGTSAAAPYVTAAIAADPALGQGVPVAAVRRHLARAATDLGPRGKDDIFGAGLVHAPAGCRS</sequence>
<keyword evidence="2 5" id="KW-0645">Protease</keyword>
<evidence type="ECO:0000256" key="3">
    <source>
        <dbReference type="ARBA" id="ARBA00022801"/>
    </source>
</evidence>
<comment type="similarity">
    <text evidence="1 5">Belongs to the peptidase S8 family.</text>
</comment>
<dbReference type="EMBL" id="JACVXA010000095">
    <property type="protein sequence ID" value="MBE3640459.1"/>
    <property type="molecule type" value="Genomic_DNA"/>
</dbReference>
<dbReference type="InterPro" id="IPR000209">
    <property type="entry name" value="Peptidase_S8/S53_dom"/>
</dbReference>
<dbReference type="PROSITE" id="PS00138">
    <property type="entry name" value="SUBTILASE_SER"/>
    <property type="match status" value="1"/>
</dbReference>